<keyword evidence="2" id="KW-1185">Reference proteome</keyword>
<dbReference type="Proteomes" id="UP000198263">
    <property type="component" value="Unassembled WGS sequence"/>
</dbReference>
<evidence type="ECO:0000313" key="2">
    <source>
        <dbReference type="Proteomes" id="UP000198263"/>
    </source>
</evidence>
<protein>
    <submittedName>
        <fullName evidence="1">Uncharacterized protein</fullName>
    </submittedName>
</protein>
<sequence length="32" mass="3607">MTPHPSQPRVMTMWSELRGVALHVLADFARTA</sequence>
<organism evidence="1 2">
    <name type="scientific">Caballeronia concitans</name>
    <dbReference type="NCBI Taxonomy" id="1777133"/>
    <lineage>
        <taxon>Bacteria</taxon>
        <taxon>Pseudomonadati</taxon>
        <taxon>Pseudomonadota</taxon>
        <taxon>Betaproteobacteria</taxon>
        <taxon>Burkholderiales</taxon>
        <taxon>Burkholderiaceae</taxon>
        <taxon>Caballeronia</taxon>
    </lineage>
</organism>
<evidence type="ECO:0000313" key="1">
    <source>
        <dbReference type="EMBL" id="SAL13972.1"/>
    </source>
</evidence>
<reference evidence="1 2" key="1">
    <citation type="submission" date="2016-01" db="EMBL/GenBank/DDBJ databases">
        <authorList>
            <person name="Peeters C."/>
        </authorList>
    </citation>
    <scope>NUCLEOTIDE SEQUENCE [LARGE SCALE GENOMIC DNA]</scope>
    <source>
        <strain evidence="1">LMG 29315</strain>
    </source>
</reference>
<comment type="caution">
    <text evidence="1">The sequence shown here is derived from an EMBL/GenBank/DDBJ whole genome shotgun (WGS) entry which is preliminary data.</text>
</comment>
<proteinExistence type="predicted"/>
<name>A0A658QRQ7_9BURK</name>
<accession>A0A658QRQ7</accession>
<gene>
    <name evidence="1" type="ORF">AWB72_00610</name>
</gene>
<dbReference type="EMBL" id="FCNV02000001">
    <property type="protein sequence ID" value="SAL13972.1"/>
    <property type="molecule type" value="Genomic_DNA"/>
</dbReference>
<dbReference type="AlphaFoldDB" id="A0A658QRQ7"/>